<dbReference type="PANTHER" id="PTHR46268">
    <property type="entry name" value="STRESS RESPONSE PROTEIN NHAX"/>
    <property type="match status" value="1"/>
</dbReference>
<evidence type="ECO:0000313" key="4">
    <source>
        <dbReference type="EMBL" id="MFK4637469.1"/>
    </source>
</evidence>
<evidence type="ECO:0000259" key="3">
    <source>
        <dbReference type="Pfam" id="PF00582"/>
    </source>
</evidence>
<feature type="domain" description="UspA" evidence="3">
    <location>
        <begin position="212"/>
        <end position="346"/>
    </location>
</feature>
<dbReference type="PANTHER" id="PTHR46268:SF6">
    <property type="entry name" value="UNIVERSAL STRESS PROTEIN UP12"/>
    <property type="match status" value="1"/>
</dbReference>
<accession>A0ABW8N0E0</accession>
<dbReference type="InterPro" id="IPR006016">
    <property type="entry name" value="UspA"/>
</dbReference>
<reference evidence="4 5" key="1">
    <citation type="submission" date="2024-10" db="EMBL/GenBank/DDBJ databases">
        <title>Novel secondary metabolite-producing bacteria for plant disease control.</title>
        <authorList>
            <person name="Chevrette M."/>
        </authorList>
    </citation>
    <scope>NUCLEOTIDE SEQUENCE [LARGE SCALE GENOMIC DNA]</scope>
    <source>
        <strain evidence="4 5">J30 TE3557</strain>
    </source>
</reference>
<dbReference type="Proteomes" id="UP001620520">
    <property type="component" value="Unassembled WGS sequence"/>
</dbReference>
<dbReference type="SUPFAM" id="SSF52402">
    <property type="entry name" value="Adenine nucleotide alpha hydrolases-like"/>
    <property type="match status" value="2"/>
</dbReference>
<protein>
    <submittedName>
        <fullName evidence="4">Nucleotide-binding universal stress UspA family protein</fullName>
    </submittedName>
</protein>
<dbReference type="Gene3D" id="3.40.50.620">
    <property type="entry name" value="HUPs"/>
    <property type="match status" value="2"/>
</dbReference>
<comment type="caution">
    <text evidence="4">The sequence shown here is derived from an EMBL/GenBank/DDBJ whole genome shotgun (WGS) entry which is preliminary data.</text>
</comment>
<dbReference type="PRINTS" id="PR01438">
    <property type="entry name" value="UNVRSLSTRESS"/>
</dbReference>
<gene>
    <name evidence="4" type="ORF">ABIA52_000358</name>
</gene>
<feature type="domain" description="UspA" evidence="3">
    <location>
        <begin position="45"/>
        <end position="180"/>
    </location>
</feature>
<dbReference type="InterPro" id="IPR006015">
    <property type="entry name" value="Universal_stress_UspA"/>
</dbReference>
<dbReference type="Pfam" id="PF00582">
    <property type="entry name" value="Usp"/>
    <property type="match status" value="2"/>
</dbReference>
<evidence type="ECO:0000256" key="2">
    <source>
        <dbReference type="SAM" id="MobiDB-lite"/>
    </source>
</evidence>
<comment type="similarity">
    <text evidence="1">Belongs to the universal stress protein A family.</text>
</comment>
<evidence type="ECO:0000313" key="5">
    <source>
        <dbReference type="Proteomes" id="UP001620520"/>
    </source>
</evidence>
<feature type="region of interest" description="Disordered" evidence="2">
    <location>
        <begin position="1"/>
        <end position="43"/>
    </location>
</feature>
<dbReference type="RefSeq" id="WP_404593356.1">
    <property type="nucleotide sequence ID" value="NZ_JBIYEW010000003.1"/>
</dbReference>
<dbReference type="EMBL" id="JBIYEW010000003">
    <property type="protein sequence ID" value="MFK4637469.1"/>
    <property type="molecule type" value="Genomic_DNA"/>
</dbReference>
<sequence length="366" mass="38407">MRKPLAEWPEHQAVGGEAGPKWTSTGRHNEEPQDGEAPAVAPGGIVVGVDGSEHGQCALVWAAREAERRQLPLHIVTAYSVPIFAASGLDGGYATVDDSVIREGAEAIVQQAMDKVSPYSIDVDASVENGDAAGVLLDLSAEAALLVFGSRGRGGFVGRLLGSVSSALPAHAKCPTVTVPLYCADRLGENTEDKHIKAEHAKAGPRTVENVVAVGVDGSEQARVAVLEAAEQAQRRGAKLRVICAVPQYSGSLAWVPAPLDRDALFADIKVQLDAGVAWLQSHFPQLTIETDLRDGSPVDVLVETSRTVELVVLGTRGRGGFAGMLLGSTSDGVLHHAKGPVLVVPDREDPRLADRDKFGPMLGAV</sequence>
<proteinExistence type="inferred from homology"/>
<organism evidence="4 5">
    <name type="scientific">Paenarthrobacter histidinolovorans</name>
    <dbReference type="NCBI Taxonomy" id="43664"/>
    <lineage>
        <taxon>Bacteria</taxon>
        <taxon>Bacillati</taxon>
        <taxon>Actinomycetota</taxon>
        <taxon>Actinomycetes</taxon>
        <taxon>Micrococcales</taxon>
        <taxon>Micrococcaceae</taxon>
        <taxon>Paenarthrobacter</taxon>
    </lineage>
</organism>
<dbReference type="InterPro" id="IPR014729">
    <property type="entry name" value="Rossmann-like_a/b/a_fold"/>
</dbReference>
<keyword evidence="5" id="KW-1185">Reference proteome</keyword>
<feature type="compositionally biased region" description="Basic and acidic residues" evidence="2">
    <location>
        <begin position="1"/>
        <end position="10"/>
    </location>
</feature>
<name>A0ABW8N0E0_9MICC</name>
<evidence type="ECO:0000256" key="1">
    <source>
        <dbReference type="ARBA" id="ARBA00008791"/>
    </source>
</evidence>